<feature type="signal peptide" evidence="2">
    <location>
        <begin position="1"/>
        <end position="19"/>
    </location>
</feature>
<gene>
    <name evidence="3" type="ORF">KVV02_002742</name>
</gene>
<feature type="compositionally biased region" description="Basic and acidic residues" evidence="1">
    <location>
        <begin position="397"/>
        <end position="411"/>
    </location>
</feature>
<feature type="region of interest" description="Disordered" evidence="1">
    <location>
        <begin position="392"/>
        <end position="411"/>
    </location>
</feature>
<keyword evidence="2" id="KW-0732">Signal</keyword>
<feature type="compositionally biased region" description="Polar residues" evidence="1">
    <location>
        <begin position="40"/>
        <end position="50"/>
    </location>
</feature>
<evidence type="ECO:0000256" key="2">
    <source>
        <dbReference type="SAM" id="SignalP"/>
    </source>
</evidence>
<proteinExistence type="predicted"/>
<evidence type="ECO:0000313" key="3">
    <source>
        <dbReference type="EMBL" id="KAG9319508.1"/>
    </source>
</evidence>
<dbReference type="EMBL" id="JAIFTL010000436">
    <property type="protein sequence ID" value="KAG9319508.1"/>
    <property type="molecule type" value="Genomic_DNA"/>
</dbReference>
<name>A0A9P8CTV4_MORAP</name>
<feature type="region of interest" description="Disordered" evidence="1">
    <location>
        <begin position="350"/>
        <end position="376"/>
    </location>
</feature>
<protein>
    <recommendedName>
        <fullName evidence="5">Extracellular membrane protein CFEM domain-containing protein</fullName>
    </recommendedName>
</protein>
<feature type="chain" id="PRO_5040485056" description="Extracellular membrane protein CFEM domain-containing protein" evidence="2">
    <location>
        <begin position="20"/>
        <end position="411"/>
    </location>
</feature>
<dbReference type="AlphaFoldDB" id="A0A9P8CTV4"/>
<sequence length="411" mass="43859">MRIINSAIVLTACLALVCAQQQQDQELQQQPQQQEQPNQSTTSESPTASDKQQDDPTQFGPPNEMTPEQIDQARQGISQILAKLPIQQLEPLVTSMDGYCTAFGALCAAACKERATPEEMGQESTALGCLNPSGATLGEVAASCMCGSTDLTERVNFAVAGGFMSSQNAKESDFASEGILDILTFIPAVPGFLSVIHVLQNICYYVSFLDVLATNQHPNSNCPISPNGPLGIVSSIPLIGPFLSGLLGGLVKGTPTPSPLPGPFDWLFPPPKKSPMPSPSPAPSPSHVPSIFEIIGELFKPKPPVTPTATPSAAHHSPTPIIKDKAAEGDSMRTLVDDIDQGIKKLLPVSENEESVEDAGAEADKEEFASEEVPEVTEKVLEKRDGRVSRIARAQRRGADKIAKEEDRNDL</sequence>
<feature type="compositionally biased region" description="Low complexity" evidence="1">
    <location>
        <begin position="24"/>
        <end position="39"/>
    </location>
</feature>
<evidence type="ECO:0000256" key="1">
    <source>
        <dbReference type="SAM" id="MobiDB-lite"/>
    </source>
</evidence>
<evidence type="ECO:0008006" key="5">
    <source>
        <dbReference type="Google" id="ProtNLM"/>
    </source>
</evidence>
<reference evidence="3" key="1">
    <citation type="submission" date="2021-07" db="EMBL/GenBank/DDBJ databases">
        <title>Draft genome of Mortierella alpina, strain LL118, isolated from an aspen leaf litter sample.</title>
        <authorList>
            <person name="Yang S."/>
            <person name="Vinatzer B.A."/>
        </authorList>
    </citation>
    <scope>NUCLEOTIDE SEQUENCE</scope>
    <source>
        <strain evidence="3">LL118</strain>
    </source>
</reference>
<evidence type="ECO:0000313" key="4">
    <source>
        <dbReference type="Proteomes" id="UP000717515"/>
    </source>
</evidence>
<accession>A0A9P8CTV4</accession>
<feature type="region of interest" description="Disordered" evidence="1">
    <location>
        <begin position="24"/>
        <end position="67"/>
    </location>
</feature>
<organism evidence="3 4">
    <name type="scientific">Mortierella alpina</name>
    <name type="common">Oleaginous fungus</name>
    <name type="synonym">Mortierella renispora</name>
    <dbReference type="NCBI Taxonomy" id="64518"/>
    <lineage>
        <taxon>Eukaryota</taxon>
        <taxon>Fungi</taxon>
        <taxon>Fungi incertae sedis</taxon>
        <taxon>Mucoromycota</taxon>
        <taxon>Mortierellomycotina</taxon>
        <taxon>Mortierellomycetes</taxon>
        <taxon>Mortierellales</taxon>
        <taxon>Mortierellaceae</taxon>
        <taxon>Mortierella</taxon>
    </lineage>
</organism>
<feature type="compositionally biased region" description="Acidic residues" evidence="1">
    <location>
        <begin position="351"/>
        <end position="361"/>
    </location>
</feature>
<dbReference type="Proteomes" id="UP000717515">
    <property type="component" value="Unassembled WGS sequence"/>
</dbReference>
<comment type="caution">
    <text evidence="3">The sequence shown here is derived from an EMBL/GenBank/DDBJ whole genome shotgun (WGS) entry which is preliminary data.</text>
</comment>